<keyword evidence="9" id="KW-1015">Disulfide bond</keyword>
<comment type="similarity">
    <text evidence="2">Belongs to the fibulin family.</text>
</comment>
<comment type="caution">
    <text evidence="16">The sequence shown here is derived from an EMBL/GenBank/DDBJ whole genome shotgun (WGS) entry which is preliminary data.</text>
</comment>
<keyword evidence="7" id="KW-0677">Repeat</keyword>
<evidence type="ECO:0000256" key="6">
    <source>
        <dbReference type="ARBA" id="ARBA00022729"/>
    </source>
</evidence>
<evidence type="ECO:0000256" key="7">
    <source>
        <dbReference type="ARBA" id="ARBA00022737"/>
    </source>
</evidence>
<dbReference type="PROSITE" id="PS50026">
    <property type="entry name" value="EGF_3"/>
    <property type="match status" value="4"/>
</dbReference>
<dbReference type="InterPro" id="IPR009030">
    <property type="entry name" value="Growth_fac_rcpt_cys_sf"/>
</dbReference>
<dbReference type="InterPro" id="IPR055088">
    <property type="entry name" value="Fibulin_C"/>
</dbReference>
<dbReference type="PROSITE" id="PS50923">
    <property type="entry name" value="SUSHI"/>
    <property type="match status" value="1"/>
</dbReference>
<dbReference type="PANTHER" id="PTHR24034:SF43">
    <property type="entry name" value="LATENT-TRANSFORMING GROWTH FACTOR BETA-BINDING PROTEIN 4"/>
    <property type="match status" value="1"/>
</dbReference>
<feature type="domain" description="EGF-like" evidence="14">
    <location>
        <begin position="654"/>
        <end position="694"/>
    </location>
</feature>
<dbReference type="FunFam" id="2.10.25.10:FF:000038">
    <property type="entry name" value="Fibrillin 2"/>
    <property type="match status" value="2"/>
</dbReference>
<sequence length="920" mass="103366">MALNLHSTTFLLAINFVFGSNGDVLDYTRILDTCCQYGSRNLSNNCEIKGDEIEIFLKRHPENEYECRASFEICCIREQKNENCRKGKERAMSGKDCPSFTQKAKRESIEIESYIGCCHTCALGIRMAKQDLNCNLNSLPYSGHLAESYSECCKSSKLKSNKTSPTACQIKNPCEQICEDFNSSEKIECRCKPGFRLGEDEISCNDIDECWEGIDRCPVGQNCVNQQGSYTCTDNKQNQNTSAPSINEECPPGFKSSPQNSSFCVDIDECAERVHRCVEGEEYCDNFRGGYRCVQYDTGIIDNKCPPGHNWIETKCEDVDECTSNTHQCNTSTEICVNSIGSYSCFPNRPLGSHLCDPGFRLNPKTQECEDINECDTPNACMPNQRCENIPGAFRCYCRIGFTLDMSSGQCVDINECQLNLHNCDEFQRCDNTIGSFYCARELHCGTGYTYNSDRGICEDDDECALGTHNCIDGFDCLNVQGSFRCNPAPCPDGEVRLQSGNCANTSCGTGLRFDRRTETCIDINECQKNPCRKYETCHNTFGSYRCIPNVKCDVGFQLNKEGDACEDIDECETGAHTCNAGQNCRNTQGSYFCECISGFIKNRDGQCEDIDECALPNLNSCKSKNAKCENLPGSYRCFCNSGFHADENGMCVDTDECRDIPNLCSHICRNTYGSFQCQCERGYELQEDGRSCQDIDECQQSNKSASFFRKFKRCVGICRNTPGSYKCDCPPGYRISPDGHSCIDINECEEYKVCNGPDDSCLNTKGSYKCYTLDCPKGYVKDLNHKNRCMKPIRSDGNADLSTPMWYSYSYLAMPSNLPIPPSGHLDLITVRGPLFKFARTSFKFKVDWAQTRLGVSQVDQNFFTIRDTGFNEAKLMLLKSIEGPQEVKLDLDIDLYNRGLFGGKTRAIIFIVVSEYDY</sequence>
<dbReference type="InterPro" id="IPR026823">
    <property type="entry name" value="cEGF"/>
</dbReference>
<dbReference type="PROSITE" id="PS01187">
    <property type="entry name" value="EGF_CA"/>
    <property type="match status" value="5"/>
</dbReference>
<dbReference type="InterPro" id="IPR000152">
    <property type="entry name" value="EGF-type_Asp/Asn_hydroxyl_site"/>
</dbReference>
<feature type="signal peptide" evidence="13">
    <location>
        <begin position="1"/>
        <end position="19"/>
    </location>
</feature>
<evidence type="ECO:0000256" key="5">
    <source>
        <dbReference type="ARBA" id="ARBA00022536"/>
    </source>
</evidence>
<dbReference type="OrthoDB" id="10022113at2759"/>
<dbReference type="Gene3D" id="2.10.25.10">
    <property type="entry name" value="Laminin"/>
    <property type="match status" value="13"/>
</dbReference>
<keyword evidence="10" id="KW-0325">Glycoprotein</keyword>
<keyword evidence="5 11" id="KW-0245">EGF-like domain</keyword>
<dbReference type="PROSITE" id="PS01186">
    <property type="entry name" value="EGF_2"/>
    <property type="match status" value="2"/>
</dbReference>
<feature type="domain" description="EGF-like" evidence="14">
    <location>
        <begin position="568"/>
        <end position="609"/>
    </location>
</feature>
<dbReference type="SMART" id="SM00181">
    <property type="entry name" value="EGF"/>
    <property type="match status" value="10"/>
</dbReference>
<evidence type="ECO:0000256" key="11">
    <source>
        <dbReference type="PROSITE-ProRule" id="PRU00076"/>
    </source>
</evidence>
<proteinExistence type="inferred from homology"/>
<name>A0A443QV85_9ACAR</name>
<dbReference type="PANTHER" id="PTHR24034">
    <property type="entry name" value="EGF-LIKE DOMAIN-CONTAINING PROTEIN"/>
    <property type="match status" value="1"/>
</dbReference>
<evidence type="ECO:0008006" key="18">
    <source>
        <dbReference type="Google" id="ProtNLM"/>
    </source>
</evidence>
<dbReference type="FunFam" id="2.10.25.10:FF:000139">
    <property type="entry name" value="Fibulin-1"/>
    <property type="match status" value="1"/>
</dbReference>
<dbReference type="InterPro" id="IPR018097">
    <property type="entry name" value="EGF_Ca-bd_CS"/>
</dbReference>
<accession>A0A443QV85</accession>
<dbReference type="EMBL" id="NCKU01003781">
    <property type="protein sequence ID" value="RWS06923.1"/>
    <property type="molecule type" value="Genomic_DNA"/>
</dbReference>
<dbReference type="Proteomes" id="UP000285301">
    <property type="component" value="Unassembled WGS sequence"/>
</dbReference>
<dbReference type="Pfam" id="PF07645">
    <property type="entry name" value="EGF_CA"/>
    <property type="match status" value="9"/>
</dbReference>
<evidence type="ECO:0000256" key="13">
    <source>
        <dbReference type="SAM" id="SignalP"/>
    </source>
</evidence>
<gene>
    <name evidence="16" type="ORF">B4U79_08827</name>
</gene>
<keyword evidence="12" id="KW-0768">Sushi</keyword>
<organism evidence="16 17">
    <name type="scientific">Dinothrombium tinctorium</name>
    <dbReference type="NCBI Taxonomy" id="1965070"/>
    <lineage>
        <taxon>Eukaryota</taxon>
        <taxon>Metazoa</taxon>
        <taxon>Ecdysozoa</taxon>
        <taxon>Arthropoda</taxon>
        <taxon>Chelicerata</taxon>
        <taxon>Arachnida</taxon>
        <taxon>Acari</taxon>
        <taxon>Acariformes</taxon>
        <taxon>Trombidiformes</taxon>
        <taxon>Prostigmata</taxon>
        <taxon>Anystina</taxon>
        <taxon>Parasitengona</taxon>
        <taxon>Trombidioidea</taxon>
        <taxon>Trombidiidae</taxon>
        <taxon>Dinothrombium</taxon>
    </lineage>
</organism>
<evidence type="ECO:0000256" key="1">
    <source>
        <dbReference type="ARBA" id="ARBA00004498"/>
    </source>
</evidence>
<feature type="domain" description="Sushi" evidence="15">
    <location>
        <begin position="166"/>
        <end position="219"/>
    </location>
</feature>
<evidence type="ECO:0000256" key="10">
    <source>
        <dbReference type="ARBA" id="ARBA00023180"/>
    </source>
</evidence>
<dbReference type="SUPFAM" id="SSF57184">
    <property type="entry name" value="Growth factor receptor domain"/>
    <property type="match status" value="3"/>
</dbReference>
<comment type="caution">
    <text evidence="11">Lacks conserved residue(s) required for the propagation of feature annotation.</text>
</comment>
<dbReference type="FunFam" id="2.10.25.10:FF:000008">
    <property type="entry name" value="Signal peptide, CUB domain, EGF-like 2"/>
    <property type="match status" value="1"/>
</dbReference>
<feature type="chain" id="PRO_5019304887" description="Fibulin-1-like protein" evidence="13">
    <location>
        <begin position="20"/>
        <end position="920"/>
    </location>
</feature>
<dbReference type="InterPro" id="IPR000742">
    <property type="entry name" value="EGF"/>
</dbReference>
<evidence type="ECO:0000313" key="16">
    <source>
        <dbReference type="EMBL" id="RWS06923.1"/>
    </source>
</evidence>
<dbReference type="AlphaFoldDB" id="A0A443QV85"/>
<dbReference type="FunFam" id="2.10.25.10:FF:000240">
    <property type="entry name" value="Vitamin K-dependent protein S"/>
    <property type="match status" value="1"/>
</dbReference>
<dbReference type="GO" id="GO:0005509">
    <property type="term" value="F:calcium ion binding"/>
    <property type="evidence" value="ECO:0007669"/>
    <property type="project" value="InterPro"/>
</dbReference>
<dbReference type="SMART" id="SM00179">
    <property type="entry name" value="EGF_CA"/>
    <property type="match status" value="12"/>
</dbReference>
<dbReference type="Pfam" id="PF12662">
    <property type="entry name" value="cEGF"/>
    <property type="match status" value="2"/>
</dbReference>
<dbReference type="STRING" id="1965070.A0A443QV85"/>
<evidence type="ECO:0000313" key="17">
    <source>
        <dbReference type="Proteomes" id="UP000285301"/>
    </source>
</evidence>
<keyword evidence="4" id="KW-0272">Extracellular matrix</keyword>
<keyword evidence="8" id="KW-0106">Calcium</keyword>
<feature type="domain" description="EGF-like" evidence="14">
    <location>
        <begin position="610"/>
        <end position="650"/>
    </location>
</feature>
<dbReference type="Pfam" id="PF22914">
    <property type="entry name" value="Fibulin_C"/>
    <property type="match status" value="1"/>
</dbReference>
<keyword evidence="3" id="KW-0964">Secreted</keyword>
<evidence type="ECO:0000259" key="14">
    <source>
        <dbReference type="PROSITE" id="PS50026"/>
    </source>
</evidence>
<evidence type="ECO:0000256" key="8">
    <source>
        <dbReference type="ARBA" id="ARBA00022837"/>
    </source>
</evidence>
<dbReference type="InterPro" id="IPR050751">
    <property type="entry name" value="ECM_structural_protein"/>
</dbReference>
<dbReference type="InterPro" id="IPR049883">
    <property type="entry name" value="NOTCH1_EGF-like"/>
</dbReference>
<evidence type="ECO:0000256" key="12">
    <source>
        <dbReference type="PROSITE-ProRule" id="PRU00302"/>
    </source>
</evidence>
<dbReference type="InterPro" id="IPR001881">
    <property type="entry name" value="EGF-like_Ca-bd_dom"/>
</dbReference>
<dbReference type="PROSITE" id="PS00010">
    <property type="entry name" value="ASX_HYDROXYL"/>
    <property type="match status" value="4"/>
</dbReference>
<evidence type="ECO:0000256" key="2">
    <source>
        <dbReference type="ARBA" id="ARBA00006127"/>
    </source>
</evidence>
<keyword evidence="17" id="KW-1185">Reference proteome</keyword>
<dbReference type="InterPro" id="IPR000436">
    <property type="entry name" value="Sushi_SCR_CCP_dom"/>
</dbReference>
<reference evidence="16 17" key="1">
    <citation type="journal article" date="2018" name="Gigascience">
        <title>Genomes of trombidid mites reveal novel predicted allergens and laterally-transferred genes associated with secondary metabolism.</title>
        <authorList>
            <person name="Dong X."/>
            <person name="Chaisiri K."/>
            <person name="Xia D."/>
            <person name="Armstrong S.D."/>
            <person name="Fang Y."/>
            <person name="Donnelly M.J."/>
            <person name="Kadowaki T."/>
            <person name="McGarry J.W."/>
            <person name="Darby A.C."/>
            <person name="Makepeace B.L."/>
        </authorList>
    </citation>
    <scope>NUCLEOTIDE SEQUENCE [LARGE SCALE GENOMIC DNA]</scope>
    <source>
        <strain evidence="16">UoL-WK</strain>
    </source>
</reference>
<keyword evidence="6 13" id="KW-0732">Signal</keyword>
<protein>
    <recommendedName>
        <fullName evidence="18">Fibulin-1-like protein</fullName>
    </recommendedName>
</protein>
<evidence type="ECO:0000256" key="3">
    <source>
        <dbReference type="ARBA" id="ARBA00022525"/>
    </source>
</evidence>
<dbReference type="SUPFAM" id="SSF57196">
    <property type="entry name" value="EGF/Laminin"/>
    <property type="match status" value="3"/>
</dbReference>
<comment type="subcellular location">
    <subcellularLocation>
        <location evidence="1">Secreted</location>
        <location evidence="1">Extracellular space</location>
        <location evidence="1">Extracellular matrix</location>
    </subcellularLocation>
</comment>
<feature type="domain" description="EGF-like" evidence="14">
    <location>
        <begin position="371"/>
        <end position="408"/>
    </location>
</feature>
<evidence type="ECO:0000256" key="4">
    <source>
        <dbReference type="ARBA" id="ARBA00022530"/>
    </source>
</evidence>
<dbReference type="CDD" id="cd00054">
    <property type="entry name" value="EGF_CA"/>
    <property type="match status" value="4"/>
</dbReference>
<evidence type="ECO:0000256" key="9">
    <source>
        <dbReference type="ARBA" id="ARBA00023157"/>
    </source>
</evidence>
<evidence type="ECO:0000259" key="15">
    <source>
        <dbReference type="PROSITE" id="PS50923"/>
    </source>
</evidence>